<reference evidence="1 2" key="1">
    <citation type="submission" date="2023-10" db="EMBL/GenBank/DDBJ databases">
        <title>Draft genome sequence of Xylaria bambusicola isolate GMP-LS, the root and basal stem rot pathogen of sugarcane in Indonesia.</title>
        <authorList>
            <person name="Selvaraj P."/>
            <person name="Muralishankar V."/>
            <person name="Muruganantham S."/>
            <person name="Sp S."/>
            <person name="Haryani S."/>
            <person name="Lau K.J.X."/>
            <person name="Naqvi N.I."/>
        </authorList>
    </citation>
    <scope>NUCLEOTIDE SEQUENCE [LARGE SCALE GENOMIC DNA]</scope>
    <source>
        <strain evidence="1">GMP-LS</strain>
    </source>
</reference>
<sequence length="369" mass="42338">MNENDPNLVKEIDKLYYRMIMFIKDYLTKVTAACPSRESLCLPHLGGQLMFKDRAVCTRLVVSQCTDAERRRFLRAFLRYELICKFYHFSSVNFWHRDCWTLTKRLRLSEIEAIKCMEIYLNTLYRAVLAQCSDSDLPESPTAVLVSPAPDVDLTVPIFHSQFGYDSYDKLTLNADELCLWLLCFGFDLAAAIVAGATAGQHGRMIIGGWFKNLAERGPMCGFDRGFTPERRVSRLIGVQDIIFEDKSYHEGSGLYQMLYTRLAAVKAKCRWSNENFGYQRRLSALYRSRAWTFFDDARLFKSQDDGPHFLVDNIVFPDIPFHDIIGPRRDEAQYFEEPDFSSEVEIGNLSRAITQAKSRGSSSGTPTC</sequence>
<organism evidence="1 2">
    <name type="scientific">Xylaria bambusicola</name>
    <dbReference type="NCBI Taxonomy" id="326684"/>
    <lineage>
        <taxon>Eukaryota</taxon>
        <taxon>Fungi</taxon>
        <taxon>Dikarya</taxon>
        <taxon>Ascomycota</taxon>
        <taxon>Pezizomycotina</taxon>
        <taxon>Sordariomycetes</taxon>
        <taxon>Xylariomycetidae</taxon>
        <taxon>Xylariales</taxon>
        <taxon>Xylariaceae</taxon>
        <taxon>Xylaria</taxon>
    </lineage>
</organism>
<dbReference type="EMBL" id="JAWHQM010000010">
    <property type="protein sequence ID" value="KAK5629068.1"/>
    <property type="molecule type" value="Genomic_DNA"/>
</dbReference>
<evidence type="ECO:0000313" key="2">
    <source>
        <dbReference type="Proteomes" id="UP001305414"/>
    </source>
</evidence>
<dbReference type="AlphaFoldDB" id="A0AAN7UGY7"/>
<protein>
    <submittedName>
        <fullName evidence="1">Uncharacterized protein</fullName>
    </submittedName>
</protein>
<evidence type="ECO:0000313" key="1">
    <source>
        <dbReference type="EMBL" id="KAK5629068.1"/>
    </source>
</evidence>
<proteinExistence type="predicted"/>
<name>A0AAN7UGY7_9PEZI</name>
<gene>
    <name evidence="1" type="ORF">RRF57_004783</name>
</gene>
<dbReference type="Proteomes" id="UP001305414">
    <property type="component" value="Unassembled WGS sequence"/>
</dbReference>
<accession>A0AAN7UGY7</accession>
<comment type="caution">
    <text evidence="1">The sequence shown here is derived from an EMBL/GenBank/DDBJ whole genome shotgun (WGS) entry which is preliminary data.</text>
</comment>
<keyword evidence="2" id="KW-1185">Reference proteome</keyword>